<dbReference type="PRINTS" id="PR00038">
    <property type="entry name" value="HTHLUXR"/>
</dbReference>
<feature type="region of interest" description="Disordered" evidence="4">
    <location>
        <begin position="73"/>
        <end position="121"/>
    </location>
</feature>
<evidence type="ECO:0000313" key="6">
    <source>
        <dbReference type="EMBL" id="HJB11210.1"/>
    </source>
</evidence>
<proteinExistence type="predicted"/>
<evidence type="ECO:0000256" key="4">
    <source>
        <dbReference type="SAM" id="MobiDB-lite"/>
    </source>
</evidence>
<evidence type="ECO:0000313" key="7">
    <source>
        <dbReference type="Proteomes" id="UP000823823"/>
    </source>
</evidence>
<dbReference type="Proteomes" id="UP000823823">
    <property type="component" value="Unassembled WGS sequence"/>
</dbReference>
<dbReference type="GO" id="GO:0006355">
    <property type="term" value="P:regulation of DNA-templated transcription"/>
    <property type="evidence" value="ECO:0007669"/>
    <property type="project" value="InterPro"/>
</dbReference>
<dbReference type="GO" id="GO:0003677">
    <property type="term" value="F:DNA binding"/>
    <property type="evidence" value="ECO:0007669"/>
    <property type="project" value="UniProtKB-KW"/>
</dbReference>
<dbReference type="AlphaFoldDB" id="A0A9D2RPG9"/>
<reference evidence="6" key="1">
    <citation type="journal article" date="2021" name="PeerJ">
        <title>Extensive microbial diversity within the chicken gut microbiome revealed by metagenomics and culture.</title>
        <authorList>
            <person name="Gilroy R."/>
            <person name="Ravi A."/>
            <person name="Getino M."/>
            <person name="Pursley I."/>
            <person name="Horton D.L."/>
            <person name="Alikhan N.F."/>
            <person name="Baker D."/>
            <person name="Gharbi K."/>
            <person name="Hall N."/>
            <person name="Watson M."/>
            <person name="Adriaenssens E.M."/>
            <person name="Foster-Nyarko E."/>
            <person name="Jarju S."/>
            <person name="Secka A."/>
            <person name="Antonio M."/>
            <person name="Oren A."/>
            <person name="Chaudhuri R.R."/>
            <person name="La Ragione R."/>
            <person name="Hildebrand F."/>
            <person name="Pallen M.J."/>
        </authorList>
    </citation>
    <scope>NUCLEOTIDE SEQUENCE</scope>
    <source>
        <strain evidence="6">ChiHjej13B12-24818</strain>
    </source>
</reference>
<comment type="caution">
    <text evidence="6">The sequence shown here is derived from an EMBL/GenBank/DDBJ whole genome shotgun (WGS) entry which is preliminary data.</text>
</comment>
<dbReference type="PANTHER" id="PTHR44688">
    <property type="entry name" value="DNA-BINDING TRANSCRIPTIONAL ACTIVATOR DEVR_DOSR"/>
    <property type="match status" value="1"/>
</dbReference>
<evidence type="ECO:0000256" key="1">
    <source>
        <dbReference type="ARBA" id="ARBA00023015"/>
    </source>
</evidence>
<keyword evidence="3" id="KW-0804">Transcription</keyword>
<name>A0A9D2RPG9_9MICO</name>
<dbReference type="EMBL" id="DWZH01000093">
    <property type="protein sequence ID" value="HJB11210.1"/>
    <property type="molecule type" value="Genomic_DNA"/>
</dbReference>
<evidence type="ECO:0000256" key="3">
    <source>
        <dbReference type="ARBA" id="ARBA00023163"/>
    </source>
</evidence>
<accession>A0A9D2RPG9</accession>
<organism evidence="6 7">
    <name type="scientific">Candidatus Brachybacterium merdavium</name>
    <dbReference type="NCBI Taxonomy" id="2838513"/>
    <lineage>
        <taxon>Bacteria</taxon>
        <taxon>Bacillati</taxon>
        <taxon>Actinomycetota</taxon>
        <taxon>Actinomycetes</taxon>
        <taxon>Micrococcales</taxon>
        <taxon>Dermabacteraceae</taxon>
        <taxon>Brachybacterium</taxon>
    </lineage>
</organism>
<dbReference type="CDD" id="cd06170">
    <property type="entry name" value="LuxR_C_like"/>
    <property type="match status" value="1"/>
</dbReference>
<feature type="domain" description="HTH luxR-type" evidence="5">
    <location>
        <begin position="114"/>
        <end position="179"/>
    </location>
</feature>
<dbReference type="SUPFAM" id="SSF46894">
    <property type="entry name" value="C-terminal effector domain of the bipartite response regulators"/>
    <property type="match status" value="1"/>
</dbReference>
<dbReference type="PANTHER" id="PTHR44688:SF16">
    <property type="entry name" value="DNA-BINDING TRANSCRIPTIONAL ACTIVATOR DEVR_DOSR"/>
    <property type="match status" value="1"/>
</dbReference>
<reference evidence="6" key="2">
    <citation type="submission" date="2021-04" db="EMBL/GenBank/DDBJ databases">
        <authorList>
            <person name="Gilroy R."/>
        </authorList>
    </citation>
    <scope>NUCLEOTIDE SEQUENCE</scope>
    <source>
        <strain evidence="6">ChiHjej13B12-24818</strain>
    </source>
</reference>
<dbReference type="PROSITE" id="PS00622">
    <property type="entry name" value="HTH_LUXR_1"/>
    <property type="match status" value="1"/>
</dbReference>
<keyword evidence="1" id="KW-0805">Transcription regulation</keyword>
<gene>
    <name evidence="6" type="ORF">H9786_11905</name>
</gene>
<dbReference type="Pfam" id="PF00196">
    <property type="entry name" value="GerE"/>
    <property type="match status" value="1"/>
</dbReference>
<evidence type="ECO:0000259" key="5">
    <source>
        <dbReference type="PROSITE" id="PS50043"/>
    </source>
</evidence>
<protein>
    <submittedName>
        <fullName evidence="6">LuxR C-terminal-related transcriptional regulator</fullName>
    </submittedName>
</protein>
<dbReference type="SMART" id="SM00421">
    <property type="entry name" value="HTH_LUXR"/>
    <property type="match status" value="1"/>
</dbReference>
<evidence type="ECO:0000256" key="2">
    <source>
        <dbReference type="ARBA" id="ARBA00023125"/>
    </source>
</evidence>
<dbReference type="PROSITE" id="PS50043">
    <property type="entry name" value="HTH_LUXR_2"/>
    <property type="match status" value="1"/>
</dbReference>
<dbReference type="InterPro" id="IPR016032">
    <property type="entry name" value="Sig_transdc_resp-reg_C-effctor"/>
</dbReference>
<dbReference type="InterPro" id="IPR000792">
    <property type="entry name" value="Tscrpt_reg_LuxR_C"/>
</dbReference>
<dbReference type="InterPro" id="IPR036388">
    <property type="entry name" value="WH-like_DNA-bd_sf"/>
</dbReference>
<keyword evidence="2" id="KW-0238">DNA-binding</keyword>
<dbReference type="Gene3D" id="1.10.10.10">
    <property type="entry name" value="Winged helix-like DNA-binding domain superfamily/Winged helix DNA-binding domain"/>
    <property type="match status" value="1"/>
</dbReference>
<sequence length="180" mass="19165">MIAPSMPPEAGRAASSLLTVALLSESLGDEASDARTAVWSEQVRRIALRGLGAEPSGDAERLQVQLEIRAERDHADEALADATKADASPRGTATEPDGTDVTGAPGGAHEPNDPGEPPSELTDREREIVRLLRTGASNAAIARDLYLSEATIKGHVSRLMRRHDCGNRTQLALLATRWSL</sequence>